<dbReference type="EMBL" id="HBNR01071876">
    <property type="protein sequence ID" value="CAE4647217.1"/>
    <property type="molecule type" value="Transcribed_RNA"/>
</dbReference>
<protein>
    <submittedName>
        <fullName evidence="3">Uncharacterized protein</fullName>
    </submittedName>
</protein>
<proteinExistence type="predicted"/>
<keyword evidence="2" id="KW-1133">Transmembrane helix</keyword>
<keyword evidence="2" id="KW-0812">Transmembrane</keyword>
<sequence length="265" mass="29287">MTPVSFLGLVLCRRLAVEHQDILRKVKDFRIQSAVCTLEADREVVEGNVAAFIQCLGLASQDDSAEHALEIFNSLVRERVPGALQHSLGRLGLRYQTVASMSCVFLLRPFDTVNAYLQGERQFNSIVGEVVGSWTLGLATIPLAVAGVLYIAADRPAQRLGFNTFTAMLFSKHAVFMLLVFGSWYVCNISIEKARKRTVWIALCASIVAVLTVATAYVYLRPSMHHVQKNSIGGLSERLQDGQTADRDAAREADVHAPEPRVQWV</sequence>
<feature type="region of interest" description="Disordered" evidence="1">
    <location>
        <begin position="246"/>
        <end position="265"/>
    </location>
</feature>
<organism evidence="3">
    <name type="scientific">Alexandrium monilatum</name>
    <dbReference type="NCBI Taxonomy" id="311494"/>
    <lineage>
        <taxon>Eukaryota</taxon>
        <taxon>Sar</taxon>
        <taxon>Alveolata</taxon>
        <taxon>Dinophyceae</taxon>
        <taxon>Gonyaulacales</taxon>
        <taxon>Pyrocystaceae</taxon>
        <taxon>Alexandrium</taxon>
    </lineage>
</organism>
<gene>
    <name evidence="3" type="ORF">AMON00008_LOCUS50948</name>
</gene>
<evidence type="ECO:0000313" key="3">
    <source>
        <dbReference type="EMBL" id="CAE4647217.1"/>
    </source>
</evidence>
<accession>A0A7S4SIY9</accession>
<feature type="transmembrane region" description="Helical" evidence="2">
    <location>
        <begin position="165"/>
        <end position="186"/>
    </location>
</feature>
<name>A0A7S4SIY9_9DINO</name>
<feature type="transmembrane region" description="Helical" evidence="2">
    <location>
        <begin position="198"/>
        <end position="220"/>
    </location>
</feature>
<dbReference type="AlphaFoldDB" id="A0A7S4SIY9"/>
<feature type="transmembrane region" description="Helical" evidence="2">
    <location>
        <begin position="131"/>
        <end position="153"/>
    </location>
</feature>
<feature type="compositionally biased region" description="Basic and acidic residues" evidence="1">
    <location>
        <begin position="246"/>
        <end position="259"/>
    </location>
</feature>
<reference evidence="3" key="1">
    <citation type="submission" date="2021-01" db="EMBL/GenBank/DDBJ databases">
        <authorList>
            <person name="Corre E."/>
            <person name="Pelletier E."/>
            <person name="Niang G."/>
            <person name="Scheremetjew M."/>
            <person name="Finn R."/>
            <person name="Kale V."/>
            <person name="Holt S."/>
            <person name="Cochrane G."/>
            <person name="Meng A."/>
            <person name="Brown T."/>
            <person name="Cohen L."/>
        </authorList>
    </citation>
    <scope>NUCLEOTIDE SEQUENCE</scope>
    <source>
        <strain evidence="3">CCMP3105</strain>
    </source>
</reference>
<keyword evidence="2" id="KW-0472">Membrane</keyword>
<evidence type="ECO:0000256" key="1">
    <source>
        <dbReference type="SAM" id="MobiDB-lite"/>
    </source>
</evidence>
<evidence type="ECO:0000256" key="2">
    <source>
        <dbReference type="SAM" id="Phobius"/>
    </source>
</evidence>